<dbReference type="AlphaFoldDB" id="A0A6J8E550"/>
<evidence type="ECO:0000313" key="1">
    <source>
        <dbReference type="EMBL" id="CAC5415228.1"/>
    </source>
</evidence>
<gene>
    <name evidence="1" type="ORF">MCOR_47934</name>
</gene>
<evidence type="ECO:0000313" key="2">
    <source>
        <dbReference type="Proteomes" id="UP000507470"/>
    </source>
</evidence>
<accession>A0A6J8E550</accession>
<dbReference type="GO" id="GO:0061630">
    <property type="term" value="F:ubiquitin protein ligase activity"/>
    <property type="evidence" value="ECO:0007669"/>
    <property type="project" value="UniProtKB-EC"/>
</dbReference>
<dbReference type="OrthoDB" id="6153391at2759"/>
<keyword evidence="1" id="KW-0012">Acyltransferase</keyword>
<dbReference type="PROSITE" id="PS00019">
    <property type="entry name" value="ACTININ_1"/>
    <property type="match status" value="1"/>
</dbReference>
<dbReference type="PANTHER" id="PTHR22605">
    <property type="entry name" value="RZ-TYPE DOMAIN-CONTAINING PROTEIN"/>
    <property type="match status" value="1"/>
</dbReference>
<name>A0A6J8E550_MYTCO</name>
<dbReference type="Proteomes" id="UP000507470">
    <property type="component" value="Unassembled WGS sequence"/>
</dbReference>
<organism evidence="1 2">
    <name type="scientific">Mytilus coruscus</name>
    <name type="common">Sea mussel</name>
    <dbReference type="NCBI Taxonomy" id="42192"/>
    <lineage>
        <taxon>Eukaryota</taxon>
        <taxon>Metazoa</taxon>
        <taxon>Spiralia</taxon>
        <taxon>Lophotrochozoa</taxon>
        <taxon>Mollusca</taxon>
        <taxon>Bivalvia</taxon>
        <taxon>Autobranchia</taxon>
        <taxon>Pteriomorphia</taxon>
        <taxon>Mytilida</taxon>
        <taxon>Mytiloidea</taxon>
        <taxon>Mytilidae</taxon>
        <taxon>Mytilinae</taxon>
        <taxon>Mytilus</taxon>
    </lineage>
</organism>
<proteinExistence type="predicted"/>
<dbReference type="GO" id="GO:0016887">
    <property type="term" value="F:ATP hydrolysis activity"/>
    <property type="evidence" value="ECO:0007669"/>
    <property type="project" value="InterPro"/>
</dbReference>
<dbReference type="InterPro" id="IPR001589">
    <property type="entry name" value="Actinin_actin-bd_CS"/>
</dbReference>
<dbReference type="EMBL" id="CACVKT020008387">
    <property type="protein sequence ID" value="CAC5415228.1"/>
    <property type="molecule type" value="Genomic_DNA"/>
</dbReference>
<keyword evidence="2" id="KW-1185">Reference proteome</keyword>
<protein>
    <submittedName>
        <fullName evidence="1">RNF213</fullName>
        <ecNumber evidence="1">2.3.2.27</ecNumber>
    </submittedName>
</protein>
<sequence>MKRQEELRKQAEKIEEETFKPWTNTTDSISTTTANIIDELELVEENAVGKLIEALEELWDKFLNSISSSVSDYLSMEHLGIILDKLNEKAQKDMTKLNRKFFAAFTEGEPNLIICSQSEILNTVLSVYNQGDTVSLPFSDEVLVCTNTTSFDMLEIFWRRSLFSRSHRIYCLVNADLLNYDVSDKSERALERFMQHPSTNDNKYRLVVICSSENEYKSRIVAFLAKYHKQQLPTDVQNIRNYLVKEFASQEEEIEILKACIVDHERCNVRVVKSWRAGVGKTLYKKRMVEKLLQCFPNMERKKPVDISVTLHDKMINTDDVMDVFIEETLAPSHKEPRIIHIDISHEVNNSSLCVVVLNL</sequence>
<dbReference type="InterPro" id="IPR031248">
    <property type="entry name" value="RNF213"/>
</dbReference>
<dbReference type="EC" id="2.3.2.27" evidence="1"/>
<dbReference type="PANTHER" id="PTHR22605:SF16">
    <property type="entry name" value="E3 UBIQUITIN-PROTEIN LIGASE RNF213"/>
    <property type="match status" value="1"/>
</dbReference>
<reference evidence="1 2" key="1">
    <citation type="submission" date="2020-06" db="EMBL/GenBank/DDBJ databases">
        <authorList>
            <person name="Li R."/>
            <person name="Bekaert M."/>
        </authorList>
    </citation>
    <scope>NUCLEOTIDE SEQUENCE [LARGE SCALE GENOMIC DNA]</scope>
    <source>
        <strain evidence="2">wild</strain>
    </source>
</reference>
<keyword evidence="1" id="KW-0808">Transferase</keyword>